<dbReference type="GO" id="GO:0000724">
    <property type="term" value="P:double-strand break repair via homologous recombination"/>
    <property type="evidence" value="ECO:0007669"/>
    <property type="project" value="TreeGrafter"/>
</dbReference>
<dbReference type="InterPro" id="IPR041247">
    <property type="entry name" value="Rad52_fam"/>
</dbReference>
<dbReference type="GO" id="GO:0006312">
    <property type="term" value="P:mitotic recombination"/>
    <property type="evidence" value="ECO:0007669"/>
    <property type="project" value="TreeGrafter"/>
</dbReference>
<dbReference type="EMBL" id="JH370137">
    <property type="protein sequence ID" value="ELA41893.1"/>
    <property type="molecule type" value="Genomic_DNA"/>
</dbReference>
<evidence type="ECO:0000256" key="4">
    <source>
        <dbReference type="ARBA" id="ARBA00023204"/>
    </source>
</evidence>
<evidence type="ECO:0000256" key="2">
    <source>
        <dbReference type="ARBA" id="ARBA00022763"/>
    </source>
</evidence>
<name>L2GLX4_VITCO</name>
<dbReference type="Pfam" id="PF04098">
    <property type="entry name" value="Rad52_Rad22"/>
    <property type="match status" value="1"/>
</dbReference>
<dbReference type="InterPro" id="IPR042525">
    <property type="entry name" value="Rad52_Rad59_Rad22_sf"/>
</dbReference>
<proteinExistence type="inferred from homology"/>
<dbReference type="AlphaFoldDB" id="L2GLX4"/>
<dbReference type="OMA" id="NEESRRY"/>
<dbReference type="SUPFAM" id="SSF54768">
    <property type="entry name" value="dsRNA-binding domain-like"/>
    <property type="match status" value="1"/>
</dbReference>
<evidence type="ECO:0000313" key="6">
    <source>
        <dbReference type="Proteomes" id="UP000011082"/>
    </source>
</evidence>
<dbReference type="FunFam" id="3.30.390.80:FF:000001">
    <property type="entry name" value="DNA repair protein RAD52 homolog"/>
    <property type="match status" value="1"/>
</dbReference>
<protein>
    <submittedName>
        <fullName evidence="5">Recombination protein rad52</fullName>
    </submittedName>
</protein>
<dbReference type="GO" id="GO:0045002">
    <property type="term" value="P:double-strand break repair via single-strand annealing"/>
    <property type="evidence" value="ECO:0007669"/>
    <property type="project" value="TreeGrafter"/>
</dbReference>
<dbReference type="FunCoup" id="L2GLX4">
    <property type="interactions" value="79"/>
</dbReference>
<keyword evidence="3" id="KW-0233">DNA recombination</keyword>
<accession>L2GLX4</accession>
<sequence length="193" mass="21617">MPCEFSQKQKERIAKQLDKSLGPEYLSVRAGFGSTQLTYVEGWMIISLANKIFGFDGWSSEIKSMTEEYCETNDGKTSVGYTCVCRVTLRSGAYKEDVGFGSADNQKMKGPAVEKAKKEAATDALKRALRQFGNALGNCCYDKEYIKNVRKQTGFKKVSFDVKKILKTTDLIENKENFDVSVSFSQDNDISDL</sequence>
<evidence type="ECO:0000313" key="5">
    <source>
        <dbReference type="EMBL" id="ELA41893.1"/>
    </source>
</evidence>
<dbReference type="GO" id="GO:0005634">
    <property type="term" value="C:nucleus"/>
    <property type="evidence" value="ECO:0007669"/>
    <property type="project" value="TreeGrafter"/>
</dbReference>
<reference evidence="6" key="1">
    <citation type="submission" date="2011-05" db="EMBL/GenBank/DDBJ databases">
        <title>The genome sequence of Vittaforma corneae strain ATCC 50505.</title>
        <authorList>
            <consortium name="The Broad Institute Genome Sequencing Platform"/>
            <person name="Cuomo C."/>
            <person name="Didier E."/>
            <person name="Bowers L."/>
            <person name="Young S.K."/>
            <person name="Zeng Q."/>
            <person name="Gargeya S."/>
            <person name="Fitzgerald M."/>
            <person name="Haas B."/>
            <person name="Abouelleil A."/>
            <person name="Alvarado L."/>
            <person name="Arachchi H.M."/>
            <person name="Berlin A."/>
            <person name="Chapman S.B."/>
            <person name="Gearin G."/>
            <person name="Goldberg J."/>
            <person name="Griggs A."/>
            <person name="Gujja S."/>
            <person name="Hansen M."/>
            <person name="Heiman D."/>
            <person name="Howarth C."/>
            <person name="Larimer J."/>
            <person name="Lui A."/>
            <person name="MacDonald P.J.P."/>
            <person name="McCowen C."/>
            <person name="Montmayeur A."/>
            <person name="Murphy C."/>
            <person name="Neiman D."/>
            <person name="Pearson M."/>
            <person name="Priest M."/>
            <person name="Roberts A."/>
            <person name="Saif S."/>
            <person name="Shea T."/>
            <person name="Sisk P."/>
            <person name="Stolte C."/>
            <person name="Sykes S."/>
            <person name="Wortman J."/>
            <person name="Nusbaum C."/>
            <person name="Birren B."/>
        </authorList>
    </citation>
    <scope>NUCLEOTIDE SEQUENCE [LARGE SCALE GENOMIC DNA]</scope>
    <source>
        <strain evidence="6">ATCC 50505</strain>
    </source>
</reference>
<gene>
    <name evidence="5" type="ORF">VICG_01077</name>
</gene>
<keyword evidence="4" id="KW-0234">DNA repair</keyword>
<keyword evidence="6" id="KW-1185">Reference proteome</keyword>
<evidence type="ECO:0000256" key="1">
    <source>
        <dbReference type="ARBA" id="ARBA00006638"/>
    </source>
</evidence>
<dbReference type="InParanoid" id="L2GLX4"/>
<dbReference type="InterPro" id="IPR007232">
    <property type="entry name" value="Rad52_Rad59_Rad22"/>
</dbReference>
<dbReference type="STRING" id="993615.L2GLX4"/>
<dbReference type="HOGENOM" id="CLU_100405_0_0_1"/>
<keyword evidence="2" id="KW-0227">DNA damage</keyword>
<dbReference type="VEuPathDB" id="MicrosporidiaDB:VICG_01077"/>
<dbReference type="OrthoDB" id="206565at2759"/>
<dbReference type="Proteomes" id="UP000011082">
    <property type="component" value="Unassembled WGS sequence"/>
</dbReference>
<organism evidence="5 6">
    <name type="scientific">Vittaforma corneae (strain ATCC 50505)</name>
    <name type="common">Microsporidian parasite</name>
    <name type="synonym">Nosema corneum</name>
    <dbReference type="NCBI Taxonomy" id="993615"/>
    <lineage>
        <taxon>Eukaryota</taxon>
        <taxon>Fungi</taxon>
        <taxon>Fungi incertae sedis</taxon>
        <taxon>Microsporidia</taxon>
        <taxon>Nosematidae</taxon>
        <taxon>Vittaforma</taxon>
    </lineage>
</organism>
<evidence type="ECO:0000256" key="3">
    <source>
        <dbReference type="ARBA" id="ARBA00023172"/>
    </source>
</evidence>
<dbReference type="PANTHER" id="PTHR12132">
    <property type="entry name" value="DNA REPAIR AND RECOMBINATION PROTEIN RAD52, RAD59"/>
    <property type="match status" value="1"/>
</dbReference>
<dbReference type="GO" id="GO:0003697">
    <property type="term" value="F:single-stranded DNA binding"/>
    <property type="evidence" value="ECO:0007669"/>
    <property type="project" value="UniProtKB-ARBA"/>
</dbReference>
<dbReference type="Gene3D" id="3.30.390.80">
    <property type="entry name" value="DNA repair protein Rad52/59/22"/>
    <property type="match status" value="1"/>
</dbReference>
<dbReference type="RefSeq" id="XP_007604523.1">
    <property type="nucleotide sequence ID" value="XM_007604461.1"/>
</dbReference>
<dbReference type="GeneID" id="19881788"/>
<comment type="similarity">
    <text evidence="1">Belongs to the RAD52 family.</text>
</comment>
<dbReference type="PANTHER" id="PTHR12132:SF1">
    <property type="entry name" value="DNA REPAIR PROTEIN RAD52 HOMOLOG"/>
    <property type="match status" value="1"/>
</dbReference>